<organism evidence="2 3">
    <name type="scientific">Halorubrum lacusprofundi (strain ATCC 49239 / DSM 5036 / JCM 8891 / ACAM 34)</name>
    <dbReference type="NCBI Taxonomy" id="416348"/>
    <lineage>
        <taxon>Archaea</taxon>
        <taxon>Methanobacteriati</taxon>
        <taxon>Methanobacteriota</taxon>
        <taxon>Stenosarchaea group</taxon>
        <taxon>Halobacteria</taxon>
        <taxon>Halobacteriales</taxon>
        <taxon>Haloferacaceae</taxon>
        <taxon>Halorubrum</taxon>
    </lineage>
</organism>
<dbReference type="Proteomes" id="UP000000740">
    <property type="component" value="Chromosome 1"/>
</dbReference>
<accession>B9LTK2</accession>
<evidence type="ECO:0000313" key="3">
    <source>
        <dbReference type="Proteomes" id="UP000000740"/>
    </source>
</evidence>
<keyword evidence="3" id="KW-1185">Reference proteome</keyword>
<dbReference type="RefSeq" id="WP_012659771.1">
    <property type="nucleotide sequence ID" value="NC_012029.1"/>
</dbReference>
<feature type="compositionally biased region" description="Basic and acidic residues" evidence="1">
    <location>
        <begin position="7"/>
        <end position="16"/>
    </location>
</feature>
<proteinExistence type="predicted"/>
<dbReference type="GeneID" id="54763416"/>
<dbReference type="AlphaFoldDB" id="B9LTK2"/>
<feature type="region of interest" description="Disordered" evidence="1">
    <location>
        <begin position="1"/>
        <end position="24"/>
    </location>
</feature>
<sequence length="55" mass="6061">MSAGARSRTDPRRESELYQTPDITACEGCPGRSVFMESENTDGWIASDHVVDVTQ</sequence>
<dbReference type="HOGENOM" id="CLU_212427_0_0_2"/>
<dbReference type="KEGG" id="hla:Hlac_0534"/>
<dbReference type="eggNOG" id="arCOG06242">
    <property type="taxonomic scope" value="Archaea"/>
</dbReference>
<protein>
    <submittedName>
        <fullName evidence="2">Uncharacterized protein</fullName>
    </submittedName>
</protein>
<name>B9LTK2_HALLT</name>
<reference evidence="2 3" key="1">
    <citation type="journal article" date="2016" name="Stand. Genomic Sci.">
        <title>Complete genome sequence of the Antarctic Halorubrum lacusprofundi type strain ACAM 34.</title>
        <authorList>
            <person name="Anderson I.J."/>
            <person name="DasSarma P."/>
            <person name="Lucas S."/>
            <person name="Copeland A."/>
            <person name="Lapidus A."/>
            <person name="Del Rio T.G."/>
            <person name="Tice H."/>
            <person name="Dalin E."/>
            <person name="Bruce D.C."/>
            <person name="Goodwin L."/>
            <person name="Pitluck S."/>
            <person name="Sims D."/>
            <person name="Brettin T.S."/>
            <person name="Detter J.C."/>
            <person name="Han C.S."/>
            <person name="Larimer F."/>
            <person name="Hauser L."/>
            <person name="Land M."/>
            <person name="Ivanova N."/>
            <person name="Richardson P."/>
            <person name="Cavicchioli R."/>
            <person name="DasSarma S."/>
            <person name="Woese C.R."/>
            <person name="Kyrpides N.C."/>
        </authorList>
    </citation>
    <scope>NUCLEOTIDE SEQUENCE [LARGE SCALE GENOMIC DNA]</scope>
    <source>
        <strain evidence="3">ATCC 49239 / DSM 5036 / JCM 8891 / ACAM 34</strain>
    </source>
</reference>
<gene>
    <name evidence="2" type="ordered locus">Hlac_0534</name>
</gene>
<evidence type="ECO:0000256" key="1">
    <source>
        <dbReference type="SAM" id="MobiDB-lite"/>
    </source>
</evidence>
<dbReference type="EMBL" id="CP001365">
    <property type="protein sequence ID" value="ACM56136.1"/>
    <property type="molecule type" value="Genomic_DNA"/>
</dbReference>
<evidence type="ECO:0000313" key="2">
    <source>
        <dbReference type="EMBL" id="ACM56136.1"/>
    </source>
</evidence>